<name>A0A0Q0CDP0_9PSED</name>
<sequence length="1781" mass="198458">MALCNAGAPRYLNKLFPLPRHAPARSARWGFIRRKQHMSAALPYFFSDSLRARFTQDIQDAIDSSRISLDEGNWLRLLNAANSESTADADERVPRADRLIIGDGSPDNAELAGALFISDPARTAAPVFLSTLAFGIERFESRSSLLATLQQRFNEVSAISTLEAERIEGSLFEARTLAVMREQAGHLDNLSVQLQNLPDLRAAAGKALQTVLSQKGLGSIDVFSQLLQLVDTEAGTDPRGSSVVGTQYLADAAVQAFSAEPRPGNLIRKFMDAKGLALSQAQTSLFEQALADSVSEVSVAYEQLLTDYWMSRRQDGHSVRDFVRHALAECFRQHLLSSRAHGTVTEVEYRCLLSLLPSNPDAVDAPSVRVRRLSVAVADQEPVKLVGMFLIDFPAESSNVFLYSSLPGFLRFGDSPLAIAHVVNDPSRAGLLAYSSLNDHLAVREQGEVELHQDALSAAFFSEFVDSVIALQKRNLRYVLGLPALHSEENPVRVDDALDIRRLLDGRLPSLNHAGRWHPELMAFDQVWEASALADTRQHTDLASERSYNWIARLKKLDVLLQRVDVLHAGVDGCMRHALNRYLAVIGGAPLDARRLWVLPAAADAVPVRLLSLALDRVCGDTQASLSDGVVVAGLVSPVMAQPVHRLPLALLEHILICVQADCPRRFEEQISEFYSRSIRPLNRCVRTGDLSARVRDDTLRLELLVEKRIATLPESVIENVQQLLDRPLPHLREALGEARVDAFAVSVQYAPESEAIQVPNVFVVNKTNADSKPTLWMLSKGLILFETLQALKEYVAARLAGSELVSHLSGVFAEPDRQTLLDQRAKAGMLDLEVGLKRIDGHFIEALQQGEIERQRSTAAYLYQQAVAWRLPSELFVNVLGAIERDDRNRQALSYLGVAIQFIIYKAIVPSWISNASRADQIILVDALQRFYVTCVGKQDFLFDIPSLYEYSCEQLKSRFETDFTEPRPDPENVRVTLTHYVPAPVAPGQTPQSIPASTQTASENLAEYAINRFLSRQDGVILLSSLDDQPLNASLTPAYVRDVVRSLDLAVGYRSMLDSALAVTAPDYPERRKLFVEQVPSLDILRALALRLKNELSEQAYRVIENVLNMPDALARLPVDGCQIGVSPLQLLAAREGWEPTVVLNTYLMGPLENQPGPWVLYAPLHEDFVFKEYPDKAALLQDIHTSASLQTYMLDRIDPDLRKVYDNGGFAEPHLPFSAESSFDMPFEKPAPVTVKINPYEGNCLLLMFKGALDILKLQVQQHSVTNVEHRSASSRYLFTLGAEQVMALMPGRLGALIGIIQGQTLLNLSVISAGDQNWGKALSEFMAALSVMISSRQTPSAFTSRITDEAGVLSEEAGLSDALVQLDGGTDMPEVVEFSWGNSSLTQQIRERLREFEVRDIDLSALQKDELLSIYRHPVTGKKYAVIDGKTHELQSDEDGWFIIAGKKIGPSVVLDANQQWILDIQGGLKGGGAALSRFDGSLVDDLVEETMVVSARGMPEIRRSYREMAQSIEDGHAQAQRYLENCLANLTWRLPNGKVNPRTEKILVDFFAHKDPDERLYDVTKKAVIDLYQELMDPSLSPIDSARYVVGINRTGHEASHAFIFKEDPLRRVFLTEQFFRLPTYRLKLSAIRSGQFKFGPHYRASILIHELSHLVLNADDIAYVDSQAPFIDVLEDAPIYRLHIRNELIYQQQKTLSFHTDRDKLFKQLDGAWRDLRRRDGNGKQTILSITGKRTLEEARDVFYSDVNKRTDIMLKNADSVALLVTLLGRERFTA</sequence>
<evidence type="ECO:0000313" key="2">
    <source>
        <dbReference type="EMBL" id="KPY83402.1"/>
    </source>
</evidence>
<dbReference type="GO" id="GO:0008237">
    <property type="term" value="F:metallopeptidase activity"/>
    <property type="evidence" value="ECO:0007669"/>
    <property type="project" value="InterPro"/>
</dbReference>
<feature type="domain" description="Dermonecrotic toxin N-terminal" evidence="1">
    <location>
        <begin position="194"/>
        <end position="404"/>
    </location>
</feature>
<dbReference type="InterPro" id="IPR024079">
    <property type="entry name" value="MetalloPept_cat_dom_sf"/>
</dbReference>
<proteinExistence type="predicted"/>
<comment type="caution">
    <text evidence="2">The sequence shown here is derived from an EMBL/GenBank/DDBJ whole genome shotgun (WGS) entry which is preliminary data.</text>
</comment>
<feature type="domain" description="Dermonecrotic toxin N-terminal" evidence="1">
    <location>
        <begin position="945"/>
        <end position="1190"/>
    </location>
</feature>
<dbReference type="EMBL" id="LJRM01000148">
    <property type="protein sequence ID" value="KPY83402.1"/>
    <property type="molecule type" value="Genomic_DNA"/>
</dbReference>
<dbReference type="STRING" id="129140.ALO44_05585"/>
<protein>
    <recommendedName>
        <fullName evidence="1">Dermonecrotic toxin N-terminal domain-containing protein</fullName>
    </recommendedName>
</protein>
<dbReference type="Pfam" id="PF20178">
    <property type="entry name" value="ToxA_N"/>
    <property type="match status" value="2"/>
</dbReference>
<accession>A0A0Q0CDP0</accession>
<evidence type="ECO:0000313" key="3">
    <source>
        <dbReference type="Proteomes" id="UP000050474"/>
    </source>
</evidence>
<organism evidence="2 3">
    <name type="scientific">Pseudomonas syringae pv. tagetis</name>
    <dbReference type="NCBI Taxonomy" id="129140"/>
    <lineage>
        <taxon>Bacteria</taxon>
        <taxon>Pseudomonadati</taxon>
        <taxon>Pseudomonadota</taxon>
        <taxon>Gammaproteobacteria</taxon>
        <taxon>Pseudomonadales</taxon>
        <taxon>Pseudomonadaceae</taxon>
        <taxon>Pseudomonas</taxon>
    </lineage>
</organism>
<dbReference type="PATRIC" id="fig|129140.3.peg.5533"/>
<reference evidence="2 3" key="1">
    <citation type="submission" date="2015-09" db="EMBL/GenBank/DDBJ databases">
        <title>Genome announcement of multiple Pseudomonas syringae strains.</title>
        <authorList>
            <person name="Thakur S."/>
            <person name="Wang P.W."/>
            <person name="Gong Y."/>
            <person name="Weir B.S."/>
            <person name="Guttman D.S."/>
        </authorList>
    </citation>
    <scope>NUCLEOTIDE SEQUENCE [LARGE SCALE GENOMIC DNA]</scope>
    <source>
        <strain evidence="2 3">ICMP4091</strain>
    </source>
</reference>
<dbReference type="Proteomes" id="UP000050474">
    <property type="component" value="Unassembled WGS sequence"/>
</dbReference>
<dbReference type="InterPro" id="IPR046673">
    <property type="entry name" value="ToxA_N"/>
</dbReference>
<dbReference type="Gene3D" id="3.40.390.10">
    <property type="entry name" value="Collagenase (Catalytic Domain)"/>
    <property type="match status" value="1"/>
</dbReference>
<evidence type="ECO:0000259" key="1">
    <source>
        <dbReference type="Pfam" id="PF20178"/>
    </source>
</evidence>
<gene>
    <name evidence="2" type="ORF">ALO44_05585</name>
</gene>